<dbReference type="RefSeq" id="WP_310127947.1">
    <property type="nucleotide sequence ID" value="NZ_JAVDYF010000001.1"/>
</dbReference>
<evidence type="ECO:0008006" key="4">
    <source>
        <dbReference type="Google" id="ProtNLM"/>
    </source>
</evidence>
<proteinExistence type="predicted"/>
<organism evidence="2 3">
    <name type="scientific">Corynebacterium felinum</name>
    <dbReference type="NCBI Taxonomy" id="131318"/>
    <lineage>
        <taxon>Bacteria</taxon>
        <taxon>Bacillati</taxon>
        <taxon>Actinomycetota</taxon>
        <taxon>Actinomycetes</taxon>
        <taxon>Mycobacteriales</taxon>
        <taxon>Corynebacteriaceae</taxon>
        <taxon>Corynebacterium</taxon>
    </lineage>
</organism>
<keyword evidence="1" id="KW-1133">Transmembrane helix</keyword>
<reference evidence="2 3" key="1">
    <citation type="submission" date="2023-07" db="EMBL/GenBank/DDBJ databases">
        <title>Sequencing the genomes of 1000 actinobacteria strains.</title>
        <authorList>
            <person name="Klenk H.-P."/>
        </authorList>
    </citation>
    <scope>NUCLEOTIDE SEQUENCE [LARGE SCALE GENOMIC DNA]</scope>
    <source>
        <strain evidence="2 3">DSM 44508</strain>
    </source>
</reference>
<dbReference type="InterPro" id="IPR025591">
    <property type="entry name" value="RloB"/>
</dbReference>
<protein>
    <recommendedName>
        <fullName evidence="4">RloB-like protein</fullName>
    </recommendedName>
</protein>
<sequence length="186" mass="21112">MARNVKPRRRGKAGSRDTKPSVMLVVQGELTERVYFERLKEILHLSNVSIKAVPHSPELIVSRSKQSINRDKNSPFTYVFYVIDVDESSDDQINRAVSEAKESKTKHTQHYVVVSYESFDSWLFAHHRRLCGVHFPRSHIQKELKKLAQIFHGVGLVVVGWGGVFVGLVGSPSPFDSWFLGQGVRP</sequence>
<dbReference type="EMBL" id="JAVDYF010000001">
    <property type="protein sequence ID" value="MDR7353816.1"/>
    <property type="molecule type" value="Genomic_DNA"/>
</dbReference>
<keyword evidence="1" id="KW-0812">Transmembrane</keyword>
<dbReference type="Proteomes" id="UP001183619">
    <property type="component" value="Unassembled WGS sequence"/>
</dbReference>
<feature type="transmembrane region" description="Helical" evidence="1">
    <location>
        <begin position="147"/>
        <end position="170"/>
    </location>
</feature>
<name>A0ABU2B6B0_9CORY</name>
<evidence type="ECO:0000256" key="1">
    <source>
        <dbReference type="SAM" id="Phobius"/>
    </source>
</evidence>
<dbReference type="Pfam" id="PF13707">
    <property type="entry name" value="RloB"/>
    <property type="match status" value="1"/>
</dbReference>
<evidence type="ECO:0000313" key="3">
    <source>
        <dbReference type="Proteomes" id="UP001183619"/>
    </source>
</evidence>
<comment type="caution">
    <text evidence="2">The sequence shown here is derived from an EMBL/GenBank/DDBJ whole genome shotgun (WGS) entry which is preliminary data.</text>
</comment>
<keyword evidence="1" id="KW-0472">Membrane</keyword>
<accession>A0ABU2B6B0</accession>
<gene>
    <name evidence="2" type="ORF">J2S37_000354</name>
</gene>
<keyword evidence="3" id="KW-1185">Reference proteome</keyword>
<evidence type="ECO:0000313" key="2">
    <source>
        <dbReference type="EMBL" id="MDR7353816.1"/>
    </source>
</evidence>